<dbReference type="EMBL" id="HBIW01005918">
    <property type="protein sequence ID" value="CAE0689465.1"/>
    <property type="molecule type" value="Transcribed_RNA"/>
</dbReference>
<protein>
    <submittedName>
        <fullName evidence="2">Uncharacterized protein</fullName>
    </submittedName>
</protein>
<organism evidence="2">
    <name type="scientific">Pelagomonas calceolata</name>
    <dbReference type="NCBI Taxonomy" id="35677"/>
    <lineage>
        <taxon>Eukaryota</taxon>
        <taxon>Sar</taxon>
        <taxon>Stramenopiles</taxon>
        <taxon>Ochrophyta</taxon>
        <taxon>Pelagophyceae</taxon>
        <taxon>Pelagomonadales</taxon>
        <taxon>Pelagomonadaceae</taxon>
        <taxon>Pelagomonas</taxon>
    </lineage>
</organism>
<evidence type="ECO:0000313" key="3">
    <source>
        <dbReference type="EMBL" id="CAH0373926.1"/>
    </source>
</evidence>
<sequence>MGAGGSIPADEAAAKEAGKTDEEIMIYKASQGYQDGSFANYCTEDAEAEYPGAPPFPVPFMMGITTKFSGAFPDWKSQCLSITKNDDGTYTALEQQIVGAMKADMPAIEGTPFPAVAVAEIPDSAKVEMVFPVEVLKYTLEGGKIKKAGSTGETKPPAEVEGANADVTPYLQEQWDAGKGGFGAIYSMLGKPLPEAPAEEAETISAAAAPAEEAPAAE</sequence>
<evidence type="ECO:0000256" key="1">
    <source>
        <dbReference type="SAM" id="MobiDB-lite"/>
    </source>
</evidence>
<dbReference type="AlphaFoldDB" id="A0A7S3ZP72"/>
<dbReference type="EMBL" id="CAKKNE010000004">
    <property type="protein sequence ID" value="CAH0373926.1"/>
    <property type="molecule type" value="Genomic_DNA"/>
</dbReference>
<feature type="compositionally biased region" description="Low complexity" evidence="1">
    <location>
        <begin position="203"/>
        <end position="218"/>
    </location>
</feature>
<gene>
    <name evidence="2" type="ORF">PCAL00307_LOCUS4899</name>
    <name evidence="3" type="ORF">PECAL_4P11750</name>
</gene>
<feature type="region of interest" description="Disordered" evidence="1">
    <location>
        <begin position="196"/>
        <end position="218"/>
    </location>
</feature>
<dbReference type="OrthoDB" id="10558525at2759"/>
<name>A0A7S3ZP72_9STRA</name>
<reference evidence="3" key="2">
    <citation type="submission" date="2021-11" db="EMBL/GenBank/DDBJ databases">
        <authorList>
            <consortium name="Genoscope - CEA"/>
            <person name="William W."/>
        </authorList>
    </citation>
    <scope>NUCLEOTIDE SEQUENCE</scope>
</reference>
<accession>A0A7S3ZP72</accession>
<reference evidence="2" key="1">
    <citation type="submission" date="2021-01" db="EMBL/GenBank/DDBJ databases">
        <authorList>
            <person name="Corre E."/>
            <person name="Pelletier E."/>
            <person name="Niang G."/>
            <person name="Scheremetjew M."/>
            <person name="Finn R."/>
            <person name="Kale V."/>
            <person name="Holt S."/>
            <person name="Cochrane G."/>
            <person name="Meng A."/>
            <person name="Brown T."/>
            <person name="Cohen L."/>
        </authorList>
    </citation>
    <scope>NUCLEOTIDE SEQUENCE</scope>
    <source>
        <strain evidence="2">CCMP1756</strain>
    </source>
</reference>
<evidence type="ECO:0000313" key="2">
    <source>
        <dbReference type="EMBL" id="CAE0689465.1"/>
    </source>
</evidence>
<evidence type="ECO:0000313" key="4">
    <source>
        <dbReference type="Proteomes" id="UP000789595"/>
    </source>
</evidence>
<dbReference type="Proteomes" id="UP000789595">
    <property type="component" value="Unassembled WGS sequence"/>
</dbReference>
<keyword evidence="4" id="KW-1185">Reference proteome</keyword>
<proteinExistence type="predicted"/>